<feature type="region of interest" description="Disordered" evidence="1">
    <location>
        <begin position="131"/>
        <end position="163"/>
    </location>
</feature>
<name>A0AAV2LRJ0_KNICA</name>
<keyword evidence="3" id="KW-1185">Reference proteome</keyword>
<organism evidence="2 3">
    <name type="scientific">Knipowitschia caucasica</name>
    <name type="common">Caucasian dwarf goby</name>
    <name type="synonym">Pomatoschistus caucasicus</name>
    <dbReference type="NCBI Taxonomy" id="637954"/>
    <lineage>
        <taxon>Eukaryota</taxon>
        <taxon>Metazoa</taxon>
        <taxon>Chordata</taxon>
        <taxon>Craniata</taxon>
        <taxon>Vertebrata</taxon>
        <taxon>Euteleostomi</taxon>
        <taxon>Actinopterygii</taxon>
        <taxon>Neopterygii</taxon>
        <taxon>Teleostei</taxon>
        <taxon>Neoteleostei</taxon>
        <taxon>Acanthomorphata</taxon>
        <taxon>Gobiaria</taxon>
        <taxon>Gobiiformes</taxon>
        <taxon>Gobioidei</taxon>
        <taxon>Gobiidae</taxon>
        <taxon>Gobiinae</taxon>
        <taxon>Knipowitschia</taxon>
    </lineage>
</organism>
<feature type="compositionally biased region" description="Polar residues" evidence="1">
    <location>
        <begin position="131"/>
        <end position="158"/>
    </location>
</feature>
<dbReference type="AlphaFoldDB" id="A0AAV2LRJ0"/>
<evidence type="ECO:0000313" key="2">
    <source>
        <dbReference type="EMBL" id="CAL1604993.1"/>
    </source>
</evidence>
<dbReference type="Proteomes" id="UP001497482">
    <property type="component" value="Chromosome 4"/>
</dbReference>
<proteinExistence type="predicted"/>
<reference evidence="2 3" key="1">
    <citation type="submission" date="2024-04" db="EMBL/GenBank/DDBJ databases">
        <authorList>
            <person name="Waldvogel A.-M."/>
            <person name="Schoenle A."/>
        </authorList>
    </citation>
    <scope>NUCLEOTIDE SEQUENCE [LARGE SCALE GENOMIC DNA]</scope>
</reference>
<evidence type="ECO:0000256" key="1">
    <source>
        <dbReference type="SAM" id="MobiDB-lite"/>
    </source>
</evidence>
<protein>
    <submittedName>
        <fullName evidence="2">Uncharacterized protein</fullName>
    </submittedName>
</protein>
<accession>A0AAV2LRJ0</accession>
<gene>
    <name evidence="2" type="ORF">KC01_LOCUS32419</name>
</gene>
<sequence length="212" mass="22265">MPDSELFGAVLVPDSELFGAVLVPDSELFGAVLVPGSELFGAVLVPDSELFGAVLVPDSELFGAVLVPDSELFGAVLVPDSELFGAALVPDSELFGAVLVPDSELFGAVLVPASEATALFTRREVKWGEATAQQPISSHRTATNTDSHGSDLTSLPTHNPSPPKTPFPASFCVDEYRHGNTDQPPRCCYVKRTMMAVFFSSPGVAEGVLGTT</sequence>
<dbReference type="EMBL" id="OZ035826">
    <property type="protein sequence ID" value="CAL1604993.1"/>
    <property type="molecule type" value="Genomic_DNA"/>
</dbReference>
<evidence type="ECO:0000313" key="3">
    <source>
        <dbReference type="Proteomes" id="UP001497482"/>
    </source>
</evidence>